<dbReference type="InterPro" id="IPR051906">
    <property type="entry name" value="TolC-like"/>
</dbReference>
<evidence type="ECO:0000256" key="5">
    <source>
        <dbReference type="ARBA" id="ARBA00023136"/>
    </source>
</evidence>
<accession>A0A3B1DF04</accession>
<dbReference type="EMBL" id="UOGI01000343">
    <property type="protein sequence ID" value="VAX34538.1"/>
    <property type="molecule type" value="Genomic_DNA"/>
</dbReference>
<evidence type="ECO:0000256" key="2">
    <source>
        <dbReference type="ARBA" id="ARBA00022448"/>
    </source>
</evidence>
<keyword evidence="3" id="KW-1134">Transmembrane beta strand</keyword>
<evidence type="ECO:0000256" key="6">
    <source>
        <dbReference type="ARBA" id="ARBA00023237"/>
    </source>
</evidence>
<dbReference type="GO" id="GO:1990281">
    <property type="term" value="C:efflux pump complex"/>
    <property type="evidence" value="ECO:0007669"/>
    <property type="project" value="TreeGrafter"/>
</dbReference>
<dbReference type="AlphaFoldDB" id="A0A3B1DF04"/>
<evidence type="ECO:0008006" key="9">
    <source>
        <dbReference type="Google" id="ProtNLM"/>
    </source>
</evidence>
<protein>
    <recommendedName>
        <fullName evidence="9">Outer membrane efflux protein</fullName>
    </recommendedName>
</protein>
<name>A0A3B1DF04_9ZZZZ</name>
<evidence type="ECO:0000313" key="8">
    <source>
        <dbReference type="EMBL" id="VAX34538.1"/>
    </source>
</evidence>
<feature type="coiled-coil region" evidence="7">
    <location>
        <begin position="147"/>
        <end position="198"/>
    </location>
</feature>
<keyword evidence="4" id="KW-0812">Transmembrane</keyword>
<keyword evidence="2" id="KW-0813">Transport</keyword>
<dbReference type="GO" id="GO:0015562">
    <property type="term" value="F:efflux transmembrane transporter activity"/>
    <property type="evidence" value="ECO:0007669"/>
    <property type="project" value="InterPro"/>
</dbReference>
<organism evidence="8">
    <name type="scientific">hydrothermal vent metagenome</name>
    <dbReference type="NCBI Taxonomy" id="652676"/>
    <lineage>
        <taxon>unclassified sequences</taxon>
        <taxon>metagenomes</taxon>
        <taxon>ecological metagenomes</taxon>
    </lineage>
</organism>
<dbReference type="InterPro" id="IPR003423">
    <property type="entry name" value="OMP_efflux"/>
</dbReference>
<evidence type="ECO:0000256" key="4">
    <source>
        <dbReference type="ARBA" id="ARBA00022692"/>
    </source>
</evidence>
<comment type="subcellular location">
    <subcellularLocation>
        <location evidence="1">Cell outer membrane</location>
    </subcellularLocation>
</comment>
<keyword evidence="6" id="KW-0998">Cell outer membrane</keyword>
<evidence type="ECO:0000256" key="3">
    <source>
        <dbReference type="ARBA" id="ARBA00022452"/>
    </source>
</evidence>
<keyword evidence="7" id="KW-0175">Coiled coil</keyword>
<dbReference type="GO" id="GO:0009279">
    <property type="term" value="C:cell outer membrane"/>
    <property type="evidence" value="ECO:0007669"/>
    <property type="project" value="UniProtKB-SubCell"/>
</dbReference>
<dbReference type="PANTHER" id="PTHR30026:SF20">
    <property type="entry name" value="OUTER MEMBRANE PROTEIN TOLC"/>
    <property type="match status" value="1"/>
</dbReference>
<dbReference type="GO" id="GO:0015288">
    <property type="term" value="F:porin activity"/>
    <property type="evidence" value="ECO:0007669"/>
    <property type="project" value="TreeGrafter"/>
</dbReference>
<dbReference type="Gene3D" id="1.20.1600.10">
    <property type="entry name" value="Outer membrane efflux proteins (OEP)"/>
    <property type="match status" value="1"/>
</dbReference>
<evidence type="ECO:0000256" key="7">
    <source>
        <dbReference type="SAM" id="Coils"/>
    </source>
</evidence>
<evidence type="ECO:0000256" key="1">
    <source>
        <dbReference type="ARBA" id="ARBA00004442"/>
    </source>
</evidence>
<proteinExistence type="predicted"/>
<keyword evidence="5" id="KW-0472">Membrane</keyword>
<sequence>MKIKFLVLLLILLLPSVARTITLEEALQLALEDSEAVRITVQSSEALRADARKGVAFVKPQARIGARYLRNYSTVEWFPGFETPHWLKSASIEASQVLWAGGRILRSLDLKENLYRLSEISEKSGKREIRRQVRLAFYSVLFQKALLDILEDRTAQREEELRDAEDLRDAGMVTSLDVRQAKLNLNNAMEELQTGEESYNRALIDFNLSIGRSGWEELLVPSGRLESIRGVETRLKRLEEALVQDHLLDIRLARADLLTSRLRYEIAGRGHMPELQLVTSARSSNEYIGQMDQEWNIGVQLTWNVLDGGLVSSNKAATMAEMRVADNKLKKTRKELAGLVRDLKVSVASVDRRIGLQRESVALSGENYEDARGQYRAGTITLTRLGELNLAYAEARFRLSRLFYLKRELLIQADALLE</sequence>
<dbReference type="SUPFAM" id="SSF56954">
    <property type="entry name" value="Outer membrane efflux proteins (OEP)"/>
    <property type="match status" value="1"/>
</dbReference>
<gene>
    <name evidence="8" type="ORF">MNBD_NITROSPIRAE03-1411</name>
</gene>
<reference evidence="8" key="1">
    <citation type="submission" date="2018-06" db="EMBL/GenBank/DDBJ databases">
        <authorList>
            <person name="Zhirakovskaya E."/>
        </authorList>
    </citation>
    <scope>NUCLEOTIDE SEQUENCE</scope>
</reference>
<dbReference type="Pfam" id="PF02321">
    <property type="entry name" value="OEP"/>
    <property type="match status" value="2"/>
</dbReference>
<dbReference type="PANTHER" id="PTHR30026">
    <property type="entry name" value="OUTER MEMBRANE PROTEIN TOLC"/>
    <property type="match status" value="1"/>
</dbReference>